<dbReference type="InterPro" id="IPR017900">
    <property type="entry name" value="4Fe4S_Fe_S_CS"/>
</dbReference>
<dbReference type="PROSITE" id="PS01087">
    <property type="entry name" value="RADICAL_ACTIVATING"/>
    <property type="match status" value="1"/>
</dbReference>
<dbReference type="InterPro" id="IPR001989">
    <property type="entry name" value="Radical_activat_CS"/>
</dbReference>
<dbReference type="PANTHER" id="PTHR30352:SF4">
    <property type="entry name" value="PYRUVATE FORMATE-LYASE 2-ACTIVATING ENZYME"/>
    <property type="match status" value="1"/>
</dbReference>
<evidence type="ECO:0000256" key="3">
    <source>
        <dbReference type="ARBA" id="ARBA00022485"/>
    </source>
</evidence>
<evidence type="ECO:0000313" key="12">
    <source>
        <dbReference type="EMBL" id="HIU96781.1"/>
    </source>
</evidence>
<name>A0A9D1N8Y9_9FIRM</name>
<keyword evidence="6" id="KW-0560">Oxidoreductase</keyword>
<evidence type="ECO:0000259" key="10">
    <source>
        <dbReference type="PROSITE" id="PS51379"/>
    </source>
</evidence>
<organism evidence="12 13">
    <name type="scientific">Candidatus Allocopromorpha excrementipullorum</name>
    <dbReference type="NCBI Taxonomy" id="2840743"/>
    <lineage>
        <taxon>Bacteria</taxon>
        <taxon>Bacillati</taxon>
        <taxon>Bacillota</taxon>
        <taxon>Clostridia</taxon>
        <taxon>Eubacteriales</taxon>
        <taxon>Eubacteriaceae</taxon>
        <taxon>Eubacteriaceae incertae sedis</taxon>
        <taxon>Candidatus Allocopromorpha</taxon>
    </lineage>
</organism>
<keyword evidence="3" id="KW-0004">4Fe-4S</keyword>
<keyword evidence="7" id="KW-0408">Iron</keyword>
<feature type="domain" description="4Fe-4S ferredoxin-type" evidence="10">
    <location>
        <begin position="51"/>
        <end position="80"/>
    </location>
</feature>
<evidence type="ECO:0000256" key="5">
    <source>
        <dbReference type="ARBA" id="ARBA00022723"/>
    </source>
</evidence>
<comment type="caution">
    <text evidence="12">The sequence shown here is derived from an EMBL/GenBank/DDBJ whole genome shotgun (WGS) entry which is preliminary data.</text>
</comment>
<dbReference type="GO" id="GO:0016491">
    <property type="term" value="F:oxidoreductase activity"/>
    <property type="evidence" value="ECO:0007669"/>
    <property type="project" value="UniProtKB-KW"/>
</dbReference>
<accession>A0A9D1N8Y9</accession>
<evidence type="ECO:0000256" key="1">
    <source>
        <dbReference type="ARBA" id="ARBA00001966"/>
    </source>
</evidence>
<dbReference type="InterPro" id="IPR012839">
    <property type="entry name" value="Organic_radical_activase"/>
</dbReference>
<dbReference type="PROSITE" id="PS00198">
    <property type="entry name" value="4FE4S_FER_1"/>
    <property type="match status" value="1"/>
</dbReference>
<dbReference type="SFLD" id="SFLDS00029">
    <property type="entry name" value="Radical_SAM"/>
    <property type="match status" value="1"/>
</dbReference>
<evidence type="ECO:0000256" key="7">
    <source>
        <dbReference type="ARBA" id="ARBA00023004"/>
    </source>
</evidence>
<comment type="cofactor">
    <cofactor evidence="1">
        <name>[4Fe-4S] cluster</name>
        <dbReference type="ChEBI" id="CHEBI:49883"/>
    </cofactor>
</comment>
<dbReference type="SUPFAM" id="SSF102114">
    <property type="entry name" value="Radical SAM enzymes"/>
    <property type="match status" value="1"/>
</dbReference>
<dbReference type="GO" id="GO:0046872">
    <property type="term" value="F:metal ion binding"/>
    <property type="evidence" value="ECO:0007669"/>
    <property type="project" value="UniProtKB-KW"/>
</dbReference>
<dbReference type="InterPro" id="IPR034457">
    <property type="entry name" value="Organic_radical-activating"/>
</dbReference>
<gene>
    <name evidence="12" type="ORF">IAD25_08795</name>
</gene>
<dbReference type="Pfam" id="PF04055">
    <property type="entry name" value="Radical_SAM"/>
    <property type="match status" value="1"/>
</dbReference>
<protein>
    <submittedName>
        <fullName evidence="12">Glycyl-radical enzyme activating protein</fullName>
    </submittedName>
</protein>
<dbReference type="PROSITE" id="PS51918">
    <property type="entry name" value="RADICAL_SAM"/>
    <property type="match status" value="1"/>
</dbReference>
<dbReference type="InterPro" id="IPR013785">
    <property type="entry name" value="Aldolase_TIM"/>
</dbReference>
<dbReference type="InterPro" id="IPR017896">
    <property type="entry name" value="4Fe4S_Fe-S-bd"/>
</dbReference>
<dbReference type="NCBIfam" id="TIGR02494">
    <property type="entry name" value="PFLE_PFLC"/>
    <property type="match status" value="1"/>
</dbReference>
<dbReference type="SUPFAM" id="SSF54862">
    <property type="entry name" value="4Fe-4S ferredoxins"/>
    <property type="match status" value="1"/>
</dbReference>
<keyword evidence="4" id="KW-0949">S-adenosyl-L-methionine</keyword>
<dbReference type="Pfam" id="PF13353">
    <property type="entry name" value="Fer4_12"/>
    <property type="match status" value="1"/>
</dbReference>
<dbReference type="InterPro" id="IPR007197">
    <property type="entry name" value="rSAM"/>
</dbReference>
<dbReference type="PROSITE" id="PS51379">
    <property type="entry name" value="4FE4S_FER_2"/>
    <property type="match status" value="2"/>
</dbReference>
<dbReference type="SFLD" id="SFLDG01118">
    <property type="entry name" value="activating_enzymes__group_2"/>
    <property type="match status" value="1"/>
</dbReference>
<dbReference type="SFLD" id="SFLDG01066">
    <property type="entry name" value="organic_radical-activating_enz"/>
    <property type="match status" value="1"/>
</dbReference>
<evidence type="ECO:0000259" key="11">
    <source>
        <dbReference type="PROSITE" id="PS51918"/>
    </source>
</evidence>
<comment type="similarity">
    <text evidence="2">Belongs to the organic radical-activating enzymes family.</text>
</comment>
<evidence type="ECO:0000256" key="2">
    <source>
        <dbReference type="ARBA" id="ARBA00009777"/>
    </source>
</evidence>
<dbReference type="GO" id="GO:0051539">
    <property type="term" value="F:4 iron, 4 sulfur cluster binding"/>
    <property type="evidence" value="ECO:0007669"/>
    <property type="project" value="UniProtKB-KW"/>
</dbReference>
<reference evidence="12" key="1">
    <citation type="submission" date="2020-10" db="EMBL/GenBank/DDBJ databases">
        <authorList>
            <person name="Gilroy R."/>
        </authorList>
    </citation>
    <scope>NUCLEOTIDE SEQUENCE</scope>
    <source>
        <strain evidence="12">ChiSjej4B22-8349</strain>
    </source>
</reference>
<comment type="catalytic activity">
    <reaction evidence="9">
        <text>glycyl-[protein] + reduced [flavodoxin] + S-adenosyl-L-methionine = glycin-2-yl radical-[protein] + semiquinone [flavodoxin] + 5'-deoxyadenosine + L-methionine + H(+)</text>
        <dbReference type="Rhea" id="RHEA:61976"/>
        <dbReference type="Rhea" id="RHEA-COMP:10622"/>
        <dbReference type="Rhea" id="RHEA-COMP:14480"/>
        <dbReference type="Rhea" id="RHEA-COMP:15993"/>
        <dbReference type="Rhea" id="RHEA-COMP:15994"/>
        <dbReference type="ChEBI" id="CHEBI:15378"/>
        <dbReference type="ChEBI" id="CHEBI:17319"/>
        <dbReference type="ChEBI" id="CHEBI:29947"/>
        <dbReference type="ChEBI" id="CHEBI:32722"/>
        <dbReference type="ChEBI" id="CHEBI:57618"/>
        <dbReference type="ChEBI" id="CHEBI:57844"/>
        <dbReference type="ChEBI" id="CHEBI:59789"/>
        <dbReference type="ChEBI" id="CHEBI:140311"/>
    </reaction>
</comment>
<dbReference type="InterPro" id="IPR058240">
    <property type="entry name" value="rSAM_sf"/>
</dbReference>
<feature type="non-terminal residue" evidence="12">
    <location>
        <position position="301"/>
    </location>
</feature>
<dbReference type="AlphaFoldDB" id="A0A9D1N8Y9"/>
<proteinExistence type="inferred from homology"/>
<dbReference type="PANTHER" id="PTHR30352">
    <property type="entry name" value="PYRUVATE FORMATE-LYASE-ACTIVATING ENZYME"/>
    <property type="match status" value="1"/>
</dbReference>
<evidence type="ECO:0000256" key="8">
    <source>
        <dbReference type="ARBA" id="ARBA00023014"/>
    </source>
</evidence>
<evidence type="ECO:0000313" key="13">
    <source>
        <dbReference type="Proteomes" id="UP000824130"/>
    </source>
</evidence>
<dbReference type="EMBL" id="DVOB01000189">
    <property type="protein sequence ID" value="HIU96781.1"/>
    <property type="molecule type" value="Genomic_DNA"/>
</dbReference>
<feature type="domain" description="Radical SAM core" evidence="11">
    <location>
        <begin position="20"/>
        <end position="301"/>
    </location>
</feature>
<evidence type="ECO:0000256" key="9">
    <source>
        <dbReference type="ARBA" id="ARBA00047365"/>
    </source>
</evidence>
<evidence type="ECO:0000256" key="4">
    <source>
        <dbReference type="ARBA" id="ARBA00022691"/>
    </source>
</evidence>
<dbReference type="Pfam" id="PF00037">
    <property type="entry name" value="Fer4"/>
    <property type="match status" value="1"/>
</dbReference>
<feature type="domain" description="4Fe-4S ferredoxin-type" evidence="10">
    <location>
        <begin position="81"/>
        <end position="110"/>
    </location>
</feature>
<reference evidence="12" key="2">
    <citation type="journal article" date="2021" name="PeerJ">
        <title>Extensive microbial diversity within the chicken gut microbiome revealed by metagenomics and culture.</title>
        <authorList>
            <person name="Gilroy R."/>
            <person name="Ravi A."/>
            <person name="Getino M."/>
            <person name="Pursley I."/>
            <person name="Horton D.L."/>
            <person name="Alikhan N.F."/>
            <person name="Baker D."/>
            <person name="Gharbi K."/>
            <person name="Hall N."/>
            <person name="Watson M."/>
            <person name="Adriaenssens E.M."/>
            <person name="Foster-Nyarko E."/>
            <person name="Jarju S."/>
            <person name="Secka A."/>
            <person name="Antonio M."/>
            <person name="Oren A."/>
            <person name="Chaudhuri R.R."/>
            <person name="La Ragione R."/>
            <person name="Hildebrand F."/>
            <person name="Pallen M.J."/>
        </authorList>
    </citation>
    <scope>NUCLEOTIDE SEQUENCE</scope>
    <source>
        <strain evidence="12">ChiSjej4B22-8349</strain>
    </source>
</reference>
<dbReference type="PIRSF" id="PIRSF000371">
    <property type="entry name" value="PFL_act_enz"/>
    <property type="match status" value="1"/>
</dbReference>
<dbReference type="Gene3D" id="3.20.20.70">
    <property type="entry name" value="Aldolase class I"/>
    <property type="match status" value="1"/>
</dbReference>
<dbReference type="Proteomes" id="UP000824130">
    <property type="component" value="Unassembled WGS sequence"/>
</dbReference>
<keyword evidence="5" id="KW-0479">Metal-binding</keyword>
<dbReference type="InterPro" id="IPR040074">
    <property type="entry name" value="BssD/PflA/YjjW"/>
</dbReference>
<keyword evidence="8" id="KW-0411">Iron-sulfur</keyword>
<evidence type="ECO:0000256" key="6">
    <source>
        <dbReference type="ARBA" id="ARBA00023002"/>
    </source>
</evidence>
<sequence>MTSKEDERVLVGSIQKFSTEDGPGIRTTVFLKGCPLKCRWCHNPEMIDPKQQLMRITGNCIGCGHCVSVCPHGAVRIEADKGIVIDREKCDVCLKCADGCYAKALKAVAESMTVDEIMDVVEQDRGFYDNTGGGMTLSGGEVLMHGEVAGRLIDEAGRRGIDVCLDTSGYGEPETLKGLAVRKNVAHILYDMKSVDDEIHKKYTGVSNEMILENLRMLAADEHIRTKLIMRMPLISGINDSETIIRRTGEFYRKLGIGRVDLLPYHNFGIGKMRNTGGMQEEFRQPSKERLEEIESYFRNE</sequence>